<proteinExistence type="predicted"/>
<dbReference type="Proteomes" id="UP000012106">
    <property type="component" value="Unassembled WGS sequence"/>
</dbReference>
<dbReference type="AlphaFoldDB" id="M6JIP0"/>
<sequence length="99" mass="11729">MLSGDFVFDISLLQTILFALFAIMTLFQGRRDRVVFRRNKTRSRGIKTILAIVICCRCFQTTTFRFDGILSLSIERTVLFVIFRVKKTIYEVRVKNIRW</sequence>
<feature type="transmembrane region" description="Helical" evidence="1">
    <location>
        <begin position="6"/>
        <end position="27"/>
    </location>
</feature>
<keyword evidence="1" id="KW-0812">Transmembrane</keyword>
<protein>
    <submittedName>
        <fullName evidence="2">Uncharacterized protein</fullName>
    </submittedName>
</protein>
<comment type="caution">
    <text evidence="2">The sequence shown here is derived from an EMBL/GenBank/DDBJ whole genome shotgun (WGS) entry which is preliminary data.</text>
</comment>
<evidence type="ECO:0000313" key="2">
    <source>
        <dbReference type="EMBL" id="EMN19435.1"/>
    </source>
</evidence>
<name>M6JIP0_9LEPT</name>
<reference evidence="2 3" key="1">
    <citation type="submission" date="2013-01" db="EMBL/GenBank/DDBJ databases">
        <authorList>
            <person name="Harkins D.M."/>
            <person name="Durkin A.S."/>
            <person name="Brinkac L.M."/>
            <person name="Haft D.H."/>
            <person name="Selengut J.D."/>
            <person name="Sanka R."/>
            <person name="DePew J."/>
            <person name="Purushe J."/>
            <person name="Hartskeerl R.A."/>
            <person name="Ahmed A."/>
            <person name="van der Linden H."/>
            <person name="Goris M.G.A."/>
            <person name="Vinetz J.M."/>
            <person name="Sutton G.G."/>
            <person name="Nierman W.C."/>
            <person name="Fouts D.E."/>
        </authorList>
    </citation>
    <scope>NUCLEOTIDE SEQUENCE [LARGE SCALE GENOMIC DNA]</scope>
    <source>
        <strain evidence="2 3">MAVJ 401</strain>
    </source>
</reference>
<dbReference type="EMBL" id="AHMU02000086">
    <property type="protein sequence ID" value="EMN19435.1"/>
    <property type="molecule type" value="Genomic_DNA"/>
</dbReference>
<evidence type="ECO:0000256" key="1">
    <source>
        <dbReference type="SAM" id="Phobius"/>
    </source>
</evidence>
<accession>M6JIP0</accession>
<keyword evidence="1" id="KW-1133">Transmembrane helix</keyword>
<evidence type="ECO:0000313" key="3">
    <source>
        <dbReference type="Proteomes" id="UP000012106"/>
    </source>
</evidence>
<gene>
    <name evidence="2" type="ORF">LEP1GSC063_2590</name>
</gene>
<organism evidence="2 3">
    <name type="scientific">Leptospira santarosai serovar Arenal str. MAVJ 401</name>
    <dbReference type="NCBI Taxonomy" id="1049976"/>
    <lineage>
        <taxon>Bacteria</taxon>
        <taxon>Pseudomonadati</taxon>
        <taxon>Spirochaetota</taxon>
        <taxon>Spirochaetia</taxon>
        <taxon>Leptospirales</taxon>
        <taxon>Leptospiraceae</taxon>
        <taxon>Leptospira</taxon>
    </lineage>
</organism>
<keyword evidence="1" id="KW-0472">Membrane</keyword>